<keyword evidence="1" id="KW-0472">Membrane</keyword>
<keyword evidence="1" id="KW-0812">Transmembrane</keyword>
<dbReference type="PaxDb" id="353153-Q4D0V2"/>
<gene>
    <name evidence="2" type="ORF">Tc00.1047053508319.10</name>
</gene>
<dbReference type="InParanoid" id="Q4D0V2"/>
<organism evidence="2 3">
    <name type="scientific">Trypanosoma cruzi (strain CL Brener)</name>
    <dbReference type="NCBI Taxonomy" id="353153"/>
    <lineage>
        <taxon>Eukaryota</taxon>
        <taxon>Discoba</taxon>
        <taxon>Euglenozoa</taxon>
        <taxon>Kinetoplastea</taxon>
        <taxon>Metakinetoplastina</taxon>
        <taxon>Trypanosomatida</taxon>
        <taxon>Trypanosomatidae</taxon>
        <taxon>Trypanosoma</taxon>
        <taxon>Schizotrypanum</taxon>
    </lineage>
</organism>
<feature type="transmembrane region" description="Helical" evidence="1">
    <location>
        <begin position="125"/>
        <end position="142"/>
    </location>
</feature>
<dbReference type="EMBL" id="AAHK01001277">
    <property type="protein sequence ID" value="EAN86148.1"/>
    <property type="molecule type" value="Genomic_DNA"/>
</dbReference>
<feature type="transmembrane region" description="Helical" evidence="1">
    <location>
        <begin position="60"/>
        <end position="82"/>
    </location>
</feature>
<keyword evidence="1" id="KW-1133">Transmembrane helix</keyword>
<dbReference type="Proteomes" id="UP000002296">
    <property type="component" value="Unassembled WGS sequence"/>
</dbReference>
<evidence type="ECO:0000256" key="1">
    <source>
        <dbReference type="SAM" id="Phobius"/>
    </source>
</evidence>
<feature type="transmembrane region" description="Helical" evidence="1">
    <location>
        <begin position="148"/>
        <end position="165"/>
    </location>
</feature>
<dbReference type="RefSeq" id="XP_807999.1">
    <property type="nucleotide sequence ID" value="XM_802906.1"/>
</dbReference>
<dbReference type="KEGG" id="tcr:508319.10"/>
<name>Q4D0V2_TRYCC</name>
<evidence type="ECO:0000313" key="2">
    <source>
        <dbReference type="EMBL" id="EAN86148.1"/>
    </source>
</evidence>
<sequence>MCVHAYTCNTLYIYIICYKSGMTCFFYEWLLANNSLLLFLFFFSYYHYHYYHYYYYDHTFIPFHFFFYFIFIFAVPHFKHYIYWVIQVNFMSQKCLVWRPPIYIYIYTYVVYAYTELFFLHIRMCVYVPVFLFSFFFSFFFFFFFDDSALVCLFIVVSPFVRSFFLF</sequence>
<accession>Q4D0V2</accession>
<feature type="transmembrane region" description="Helical" evidence="1">
    <location>
        <begin position="29"/>
        <end position="48"/>
    </location>
</feature>
<protein>
    <submittedName>
        <fullName evidence="2">Uncharacterized protein</fullName>
    </submittedName>
</protein>
<keyword evidence="3" id="KW-1185">Reference proteome</keyword>
<evidence type="ECO:0000313" key="3">
    <source>
        <dbReference type="Proteomes" id="UP000002296"/>
    </source>
</evidence>
<feature type="transmembrane region" description="Helical" evidence="1">
    <location>
        <begin position="102"/>
        <end position="120"/>
    </location>
</feature>
<dbReference type="OMA" id="PCYFYFL"/>
<reference evidence="2 3" key="1">
    <citation type="journal article" date="2005" name="Science">
        <title>The genome sequence of Trypanosoma cruzi, etiologic agent of Chagas disease.</title>
        <authorList>
            <person name="El-Sayed N.M."/>
            <person name="Myler P.J."/>
            <person name="Bartholomeu D.C."/>
            <person name="Nilsson D."/>
            <person name="Aggarwal G."/>
            <person name="Tran A.N."/>
            <person name="Ghedin E."/>
            <person name="Worthey E.A."/>
            <person name="Delcher A.L."/>
            <person name="Blandin G."/>
            <person name="Westenberger S.J."/>
            <person name="Caler E."/>
            <person name="Cerqueira G.C."/>
            <person name="Branche C."/>
            <person name="Haas B."/>
            <person name="Anupama A."/>
            <person name="Arner E."/>
            <person name="Aslund L."/>
            <person name="Attipoe P."/>
            <person name="Bontempi E."/>
            <person name="Bringaud F."/>
            <person name="Burton P."/>
            <person name="Cadag E."/>
            <person name="Campbell D.A."/>
            <person name="Carrington M."/>
            <person name="Crabtree J."/>
            <person name="Darban H."/>
            <person name="da Silveira J.F."/>
            <person name="de Jong P."/>
            <person name="Edwards K."/>
            <person name="Englund P.T."/>
            <person name="Fazelina G."/>
            <person name="Feldblyum T."/>
            <person name="Ferella M."/>
            <person name="Frasch A.C."/>
            <person name="Gull K."/>
            <person name="Horn D."/>
            <person name="Hou L."/>
            <person name="Huang Y."/>
            <person name="Kindlund E."/>
            <person name="Klingbeil M."/>
            <person name="Kluge S."/>
            <person name="Koo H."/>
            <person name="Lacerda D."/>
            <person name="Levin M.J."/>
            <person name="Lorenzi H."/>
            <person name="Louie T."/>
            <person name="Machado C.R."/>
            <person name="McCulloch R."/>
            <person name="McKenna A."/>
            <person name="Mizuno Y."/>
            <person name="Mottram J.C."/>
            <person name="Nelson S."/>
            <person name="Ochaya S."/>
            <person name="Osoegawa K."/>
            <person name="Pai G."/>
            <person name="Parsons M."/>
            <person name="Pentony M."/>
            <person name="Pettersson U."/>
            <person name="Pop M."/>
            <person name="Ramirez J.L."/>
            <person name="Rinta J."/>
            <person name="Robertson L."/>
            <person name="Salzberg S.L."/>
            <person name="Sanchez D.O."/>
            <person name="Seyler A."/>
            <person name="Sharma R."/>
            <person name="Shetty J."/>
            <person name="Simpson A.J."/>
            <person name="Sisk E."/>
            <person name="Tammi M.T."/>
            <person name="Tarleton R."/>
            <person name="Teixeira S."/>
            <person name="Van Aken S."/>
            <person name="Vogt C."/>
            <person name="Ward P.N."/>
            <person name="Wickstead B."/>
            <person name="Wortman J."/>
            <person name="White O."/>
            <person name="Fraser C.M."/>
            <person name="Stuart K.D."/>
            <person name="Andersson B."/>
        </authorList>
    </citation>
    <scope>NUCLEOTIDE SEQUENCE [LARGE SCALE GENOMIC DNA]</scope>
    <source>
        <strain evidence="2 3">CL Brener</strain>
    </source>
</reference>
<dbReference type="AlphaFoldDB" id="Q4D0V2"/>
<dbReference type="GeneID" id="3538338"/>
<comment type="caution">
    <text evidence="2">The sequence shown here is derived from an EMBL/GenBank/DDBJ whole genome shotgun (WGS) entry which is preliminary data.</text>
</comment>
<proteinExistence type="predicted"/>